<dbReference type="Proteomes" id="UP000072236">
    <property type="component" value="Chromosome"/>
</dbReference>
<reference evidence="3 6" key="2">
    <citation type="submission" date="2017-10" db="EMBL/GenBank/DDBJ databases">
        <title>Draft genome sequences of Aggregatibacter actinomycetemcomitans strains 310a and 310b.</title>
        <authorList>
            <person name="May A.C."/>
            <person name="Ohta H."/>
            <person name="Maeda H."/>
            <person name="Kokeguchi S."/>
            <person name="Cugini C."/>
        </authorList>
    </citation>
    <scope>NUCLEOTIDE SEQUENCE [LARGE SCALE GENOMIC DNA]</scope>
    <source>
        <strain evidence="3 6">310b</strain>
    </source>
</reference>
<evidence type="ECO:0000313" key="5">
    <source>
        <dbReference type="Proteomes" id="UP000072236"/>
    </source>
</evidence>
<evidence type="ECO:0000313" key="7">
    <source>
        <dbReference type="Proteomes" id="UP000323012"/>
    </source>
</evidence>
<dbReference type="EMBL" id="VSED01000001">
    <property type="protein sequence ID" value="TYA40055.1"/>
    <property type="molecule type" value="Genomic_DNA"/>
</dbReference>
<evidence type="ECO:0000313" key="6">
    <source>
        <dbReference type="Proteomes" id="UP000226080"/>
    </source>
</evidence>
<evidence type="ECO:0000256" key="1">
    <source>
        <dbReference type="SAM" id="Phobius"/>
    </source>
</evidence>
<dbReference type="OrthoDB" id="5690037at2"/>
<dbReference type="Proteomes" id="UP000226080">
    <property type="component" value="Unassembled WGS sequence"/>
</dbReference>
<dbReference type="KEGG" id="aact:ACT75_02325"/>
<dbReference type="EMBL" id="PCGW01000002">
    <property type="protein sequence ID" value="PHO21487.1"/>
    <property type="molecule type" value="Genomic_DNA"/>
</dbReference>
<organism evidence="4 7">
    <name type="scientific">Aggregatibacter actinomycetemcomitans</name>
    <name type="common">Actinobacillus actinomycetemcomitans</name>
    <name type="synonym">Haemophilus actinomycetemcomitans</name>
    <dbReference type="NCBI Taxonomy" id="714"/>
    <lineage>
        <taxon>Bacteria</taxon>
        <taxon>Pseudomonadati</taxon>
        <taxon>Pseudomonadota</taxon>
        <taxon>Gammaproteobacteria</taxon>
        <taxon>Pasteurellales</taxon>
        <taxon>Pasteurellaceae</taxon>
        <taxon>Aggregatibacter</taxon>
    </lineage>
</organism>
<reference evidence="2 5" key="1">
    <citation type="submission" date="2015-10" db="EMBL/GenBank/DDBJ databases">
        <title>Tn-seq of a polymicrobial infection.</title>
        <authorList>
            <person name="Stacy A."/>
            <person name="Rumbaugh K.P."/>
            <person name="Whiteley M."/>
        </authorList>
    </citation>
    <scope>NUCLEOTIDE SEQUENCE [LARGE SCALE GENOMIC DNA]</scope>
    <source>
        <strain evidence="2 5">624</strain>
    </source>
</reference>
<dbReference type="AlphaFoldDB" id="A0A142FYF5"/>
<feature type="transmembrane region" description="Helical" evidence="1">
    <location>
        <begin position="271"/>
        <end position="293"/>
    </location>
</feature>
<sequence>MKDIYFGKIYPLEKHISLTNKPSLCKQQIKFLNPLLLQTTFTEDNFEQYDLKVTFFQGNRFAQTLHFCSYSPNKLFETKAELNAVLFDKLDRKESLGSVVIASGVIPSEESLVIKNSSWFIRSSDTLDKNEFFHLSNEWRAIDGRGMAIFESFGTVTNAYRQVFLIMLALAYYSALHKISEELANVLAKPNNIQELDKLYTEAAIFNARYYFDNPIEFSRYPTFRAWEHIREAYHLRDKNNEVTSQLAQVHQILSYTQQKAEQCINEKRNWRLGLIGVILAGAGLIEVIDILIQRFS</sequence>
<protein>
    <submittedName>
        <fullName evidence="4">Uncharacterized protein</fullName>
    </submittedName>
</protein>
<name>A0A142FYF5_AGGAC</name>
<accession>A0A142FYF5</accession>
<keyword evidence="1" id="KW-1133">Transmembrane helix</keyword>
<dbReference type="RefSeq" id="WP_005544163.1">
    <property type="nucleotide sequence ID" value="NZ_CP012959.1"/>
</dbReference>
<dbReference type="Proteomes" id="UP000323012">
    <property type="component" value="Unassembled WGS sequence"/>
</dbReference>
<evidence type="ECO:0000313" key="3">
    <source>
        <dbReference type="EMBL" id="PHO21487.1"/>
    </source>
</evidence>
<reference evidence="4 7" key="3">
    <citation type="submission" date="2019-08" db="EMBL/GenBank/DDBJ databases">
        <title>Whole genome sequencing of Aggregatibacter actinomycetemcomitans cultured from blood stream infections in Denmark reveals a novel phylogenetic lineage expressing serotype a membrane O polysaccharide.</title>
        <authorList>
            <person name="Nedergaard S."/>
            <person name="Kobel C.M."/>
            <person name="Nielsen M.B."/>
            <person name="Moeller R.T."/>
            <person name="Jensen A.B."/>
            <person name="Noerskov-Lauritsen N."/>
        </authorList>
    </citation>
    <scope>NUCLEOTIDE SEQUENCE [LARGE SCALE GENOMIC DNA]</scope>
    <source>
        <strain evidence="4 7">PN_563</strain>
    </source>
</reference>
<gene>
    <name evidence="2" type="ORF">ACT75_02325</name>
    <name evidence="3" type="ORF">CQR80_01840</name>
    <name evidence="4" type="ORF">FXB79_00710</name>
</gene>
<keyword evidence="1" id="KW-0472">Membrane</keyword>
<keyword evidence="1" id="KW-0812">Transmembrane</keyword>
<evidence type="ECO:0000313" key="2">
    <source>
        <dbReference type="EMBL" id="AMQ93435.1"/>
    </source>
</evidence>
<evidence type="ECO:0000313" key="4">
    <source>
        <dbReference type="EMBL" id="TYA40055.1"/>
    </source>
</evidence>
<dbReference type="EMBL" id="CP012959">
    <property type="protein sequence ID" value="AMQ93435.1"/>
    <property type="molecule type" value="Genomic_DNA"/>
</dbReference>
<proteinExistence type="predicted"/>
<keyword evidence="6" id="KW-1185">Reference proteome</keyword>